<evidence type="ECO:0000259" key="2">
    <source>
        <dbReference type="Pfam" id="PF25236"/>
    </source>
</evidence>
<accession>A0A0D3FSP9</accession>
<keyword evidence="4" id="KW-1185">Reference proteome</keyword>
<feature type="domain" description="DUF7851" evidence="2">
    <location>
        <begin position="62"/>
        <end position="105"/>
    </location>
</feature>
<protein>
    <recommendedName>
        <fullName evidence="2">DUF7851 domain-containing protein</fullName>
    </recommendedName>
</protein>
<reference evidence="3" key="2">
    <citation type="submission" date="2015-03" db="UniProtKB">
        <authorList>
            <consortium name="EnsemblPlants"/>
        </authorList>
    </citation>
    <scope>IDENTIFICATION</scope>
</reference>
<dbReference type="InterPro" id="IPR057173">
    <property type="entry name" value="DUF7851"/>
</dbReference>
<dbReference type="STRING" id="65489.A0A0D3FSP9"/>
<evidence type="ECO:0000313" key="4">
    <source>
        <dbReference type="Proteomes" id="UP000026960"/>
    </source>
</evidence>
<sequence>MLVPSSSSILLSSFFPNSLFLVIAGAGGRAGPSPLELQQPPQRVPKPAVPVDHGAPGVSHTHAGSLGLGTKKSKAVLLCFESEGRPAIIPLGDVNKKLIRGLTGRQRDGPVQVQEGLPHHLHLHKFSEMALVVVAH</sequence>
<evidence type="ECO:0000256" key="1">
    <source>
        <dbReference type="SAM" id="MobiDB-lite"/>
    </source>
</evidence>
<dbReference type="Pfam" id="PF25236">
    <property type="entry name" value="DUF7851"/>
    <property type="match status" value="1"/>
</dbReference>
<dbReference type="PaxDb" id="65489-OBART04G03040.1"/>
<dbReference type="EnsemblPlants" id="OBART04G03040.1">
    <property type="protein sequence ID" value="OBART04G03040.1"/>
    <property type="gene ID" value="OBART04G03040"/>
</dbReference>
<dbReference type="AlphaFoldDB" id="A0A0D3FSP9"/>
<feature type="region of interest" description="Disordered" evidence="1">
    <location>
        <begin position="31"/>
        <end position="67"/>
    </location>
</feature>
<reference evidence="3" key="1">
    <citation type="journal article" date="2009" name="Rice">
        <title>De Novo Next Generation Sequencing of Plant Genomes.</title>
        <authorList>
            <person name="Rounsley S."/>
            <person name="Marri P.R."/>
            <person name="Yu Y."/>
            <person name="He R."/>
            <person name="Sisneros N."/>
            <person name="Goicoechea J.L."/>
            <person name="Lee S.J."/>
            <person name="Angelova A."/>
            <person name="Kudrna D."/>
            <person name="Luo M."/>
            <person name="Affourtit J."/>
            <person name="Desany B."/>
            <person name="Knight J."/>
            <person name="Niazi F."/>
            <person name="Egholm M."/>
            <person name="Wing R.A."/>
        </authorList>
    </citation>
    <scope>NUCLEOTIDE SEQUENCE [LARGE SCALE GENOMIC DNA]</scope>
    <source>
        <strain evidence="3">cv. IRGC 105608</strain>
    </source>
</reference>
<name>A0A0D3FSP9_9ORYZ</name>
<proteinExistence type="predicted"/>
<evidence type="ECO:0000313" key="3">
    <source>
        <dbReference type="EnsemblPlants" id="OBART04G03040.1"/>
    </source>
</evidence>
<organism evidence="3">
    <name type="scientific">Oryza barthii</name>
    <dbReference type="NCBI Taxonomy" id="65489"/>
    <lineage>
        <taxon>Eukaryota</taxon>
        <taxon>Viridiplantae</taxon>
        <taxon>Streptophyta</taxon>
        <taxon>Embryophyta</taxon>
        <taxon>Tracheophyta</taxon>
        <taxon>Spermatophyta</taxon>
        <taxon>Magnoliopsida</taxon>
        <taxon>Liliopsida</taxon>
        <taxon>Poales</taxon>
        <taxon>Poaceae</taxon>
        <taxon>BOP clade</taxon>
        <taxon>Oryzoideae</taxon>
        <taxon>Oryzeae</taxon>
        <taxon>Oryzinae</taxon>
        <taxon>Oryza</taxon>
    </lineage>
</organism>
<dbReference type="Gramene" id="OBART04G03040.1">
    <property type="protein sequence ID" value="OBART04G03040.1"/>
    <property type="gene ID" value="OBART04G03040"/>
</dbReference>
<dbReference type="Proteomes" id="UP000026960">
    <property type="component" value="Chromosome 4"/>
</dbReference>
<dbReference type="HOGENOM" id="CLU_2149694_0_0_1"/>